<dbReference type="Proteomes" id="UP000887540">
    <property type="component" value="Unplaced"/>
</dbReference>
<comment type="similarity">
    <text evidence="2">Belongs to the inorganic phosphate transporter (PiT) (TC 2.A.20) family.</text>
</comment>
<keyword evidence="7 8" id="KW-0472">Membrane</keyword>
<evidence type="ECO:0000313" key="10">
    <source>
        <dbReference type="WBParaSite" id="ACRNAN_scaffold12083.g11410.t1"/>
    </source>
</evidence>
<comment type="subcellular location">
    <subcellularLocation>
        <location evidence="1">Membrane</location>
        <topology evidence="1">Multi-pass membrane protein</topology>
    </subcellularLocation>
</comment>
<feature type="transmembrane region" description="Helical" evidence="8">
    <location>
        <begin position="68"/>
        <end position="86"/>
    </location>
</feature>
<keyword evidence="3" id="KW-0813">Transport</keyword>
<evidence type="ECO:0000256" key="1">
    <source>
        <dbReference type="ARBA" id="ARBA00004141"/>
    </source>
</evidence>
<keyword evidence="9" id="KW-1185">Reference proteome</keyword>
<evidence type="ECO:0000256" key="6">
    <source>
        <dbReference type="ARBA" id="ARBA00022989"/>
    </source>
</evidence>
<dbReference type="GO" id="GO:0035435">
    <property type="term" value="P:phosphate ion transmembrane transport"/>
    <property type="evidence" value="ECO:0007669"/>
    <property type="project" value="TreeGrafter"/>
</dbReference>
<dbReference type="PANTHER" id="PTHR11101:SF80">
    <property type="entry name" value="PHOSPHATE TRANSPORTER"/>
    <property type="match status" value="1"/>
</dbReference>
<evidence type="ECO:0000256" key="2">
    <source>
        <dbReference type="ARBA" id="ARBA00009916"/>
    </source>
</evidence>
<dbReference type="GO" id="GO:0005315">
    <property type="term" value="F:phosphate transmembrane transporter activity"/>
    <property type="evidence" value="ECO:0007669"/>
    <property type="project" value="InterPro"/>
</dbReference>
<keyword evidence="4" id="KW-0592">Phosphate transport</keyword>
<evidence type="ECO:0000256" key="7">
    <source>
        <dbReference type="ARBA" id="ARBA00023136"/>
    </source>
</evidence>
<name>A0A914CL83_9BILA</name>
<feature type="transmembrane region" description="Helical" evidence="8">
    <location>
        <begin position="27"/>
        <end position="48"/>
    </location>
</feature>
<reference evidence="10" key="1">
    <citation type="submission" date="2022-11" db="UniProtKB">
        <authorList>
            <consortium name="WormBaseParasite"/>
        </authorList>
    </citation>
    <scope>IDENTIFICATION</scope>
</reference>
<accession>A0A914CL83</accession>
<keyword evidence="5 8" id="KW-0812">Transmembrane</keyword>
<organism evidence="9 10">
    <name type="scientific">Acrobeloides nanus</name>
    <dbReference type="NCBI Taxonomy" id="290746"/>
    <lineage>
        <taxon>Eukaryota</taxon>
        <taxon>Metazoa</taxon>
        <taxon>Ecdysozoa</taxon>
        <taxon>Nematoda</taxon>
        <taxon>Chromadorea</taxon>
        <taxon>Rhabditida</taxon>
        <taxon>Tylenchina</taxon>
        <taxon>Cephalobomorpha</taxon>
        <taxon>Cephaloboidea</taxon>
        <taxon>Cephalobidae</taxon>
        <taxon>Acrobeloides</taxon>
    </lineage>
</organism>
<dbReference type="InterPro" id="IPR001204">
    <property type="entry name" value="Phos_transporter"/>
</dbReference>
<evidence type="ECO:0000256" key="8">
    <source>
        <dbReference type="SAM" id="Phobius"/>
    </source>
</evidence>
<dbReference type="Pfam" id="PF01384">
    <property type="entry name" value="PHO4"/>
    <property type="match status" value="1"/>
</dbReference>
<evidence type="ECO:0000256" key="3">
    <source>
        <dbReference type="ARBA" id="ARBA00022448"/>
    </source>
</evidence>
<proteinExistence type="inferred from homology"/>
<dbReference type="PANTHER" id="PTHR11101">
    <property type="entry name" value="PHOSPHATE TRANSPORTER"/>
    <property type="match status" value="1"/>
</dbReference>
<dbReference type="GO" id="GO:0016020">
    <property type="term" value="C:membrane"/>
    <property type="evidence" value="ECO:0007669"/>
    <property type="project" value="UniProtKB-SubCell"/>
</dbReference>
<evidence type="ECO:0000256" key="4">
    <source>
        <dbReference type="ARBA" id="ARBA00022592"/>
    </source>
</evidence>
<sequence>MIGSSIGFSVVAQGLYSLEWDRIAKIAIGWIVAPLASGVLSAIIYIIIDFAILRRRKPLKHGLKLQPILYFFTISFMVLAVIFHGPSSIKIP</sequence>
<protein>
    <submittedName>
        <fullName evidence="10">Uncharacterized protein</fullName>
    </submittedName>
</protein>
<dbReference type="WBParaSite" id="ACRNAN_scaffold12083.g11410.t1">
    <property type="protein sequence ID" value="ACRNAN_scaffold12083.g11410.t1"/>
    <property type="gene ID" value="ACRNAN_scaffold12083.g11410"/>
</dbReference>
<dbReference type="AlphaFoldDB" id="A0A914CL83"/>
<evidence type="ECO:0000313" key="9">
    <source>
        <dbReference type="Proteomes" id="UP000887540"/>
    </source>
</evidence>
<keyword evidence="6 8" id="KW-1133">Transmembrane helix</keyword>
<evidence type="ECO:0000256" key="5">
    <source>
        <dbReference type="ARBA" id="ARBA00022692"/>
    </source>
</evidence>